<keyword evidence="5 15" id="KW-0288">FMN</keyword>
<sequence>MEKITDLQHFTSAKPTVVTIGMFDGVHLGHQKILKKLTTSATEKGWLSTVLTFFPHPRTVLQQDQNLKLIHTLEEKIQMLENCGIEQLIIHPFDTNFAQLDAEIFVKTILVDKLRAQKVIIGYDHRFGKGRTANIEDLKDFGEKYNFEVEEISAAEIDQVSISSTKIRKALEMGDVEKAKAYIGSPYLLTGTVVHGMKIGRTLGYPTANIQIEESYKLIPKEGVYIVYALINQQKTYGMMSIGNNPTIPNKGKSIEVYFFDFNKDLYNQKIQLYLLKRIRDEQRFESLPDLKAQIRSDEQFALNYIASKEIKH</sequence>
<keyword evidence="9 15" id="KW-0418">Kinase</keyword>
<dbReference type="InterPro" id="IPR002606">
    <property type="entry name" value="Riboflavin_kinase_bac"/>
</dbReference>
<dbReference type="SMART" id="SM00904">
    <property type="entry name" value="Flavokinase"/>
    <property type="match status" value="1"/>
</dbReference>
<evidence type="ECO:0000256" key="2">
    <source>
        <dbReference type="ARBA" id="ARBA00004726"/>
    </source>
</evidence>
<keyword evidence="7 15" id="KW-0548">Nucleotidyltransferase</keyword>
<dbReference type="GO" id="GO:0005524">
    <property type="term" value="F:ATP binding"/>
    <property type="evidence" value="ECO:0007669"/>
    <property type="project" value="UniProtKB-UniRule"/>
</dbReference>
<name>A0A0B7HCP2_9FLAO</name>
<dbReference type="CDD" id="cd02064">
    <property type="entry name" value="FAD_synthetase_N"/>
    <property type="match status" value="1"/>
</dbReference>
<protein>
    <recommendedName>
        <fullName evidence="15">Riboflavin biosynthesis protein</fullName>
    </recommendedName>
    <domain>
        <recommendedName>
            <fullName evidence="15">Riboflavin kinase</fullName>
            <ecNumber evidence="15">2.7.1.26</ecNumber>
        </recommendedName>
        <alternativeName>
            <fullName evidence="15">Flavokinase</fullName>
        </alternativeName>
    </domain>
    <domain>
        <recommendedName>
            <fullName evidence="15">FMN adenylyltransferase</fullName>
            <ecNumber evidence="15">2.7.7.2</ecNumber>
        </recommendedName>
        <alternativeName>
            <fullName evidence="15">FAD pyrophosphorylase</fullName>
        </alternativeName>
        <alternativeName>
            <fullName evidence="15">FAD synthase</fullName>
        </alternativeName>
    </domain>
</protein>
<evidence type="ECO:0000313" key="16">
    <source>
        <dbReference type="EMBL" id="CEN35667.1"/>
    </source>
</evidence>
<comment type="catalytic activity">
    <reaction evidence="13 15">
        <text>riboflavin + ATP = FMN + ADP + H(+)</text>
        <dbReference type="Rhea" id="RHEA:14357"/>
        <dbReference type="ChEBI" id="CHEBI:15378"/>
        <dbReference type="ChEBI" id="CHEBI:30616"/>
        <dbReference type="ChEBI" id="CHEBI:57986"/>
        <dbReference type="ChEBI" id="CHEBI:58210"/>
        <dbReference type="ChEBI" id="CHEBI:456216"/>
        <dbReference type="EC" id="2.7.1.26"/>
    </reaction>
</comment>
<dbReference type="SUPFAM" id="SSF82114">
    <property type="entry name" value="Riboflavin kinase-like"/>
    <property type="match status" value="1"/>
</dbReference>
<dbReference type="InterPro" id="IPR023468">
    <property type="entry name" value="Riboflavin_kinase"/>
</dbReference>
<evidence type="ECO:0000256" key="7">
    <source>
        <dbReference type="ARBA" id="ARBA00022695"/>
    </source>
</evidence>
<dbReference type="UniPathway" id="UPA00276">
    <property type="reaction ID" value="UER00406"/>
</dbReference>
<evidence type="ECO:0000256" key="6">
    <source>
        <dbReference type="ARBA" id="ARBA00022679"/>
    </source>
</evidence>
<dbReference type="Gene3D" id="3.40.50.620">
    <property type="entry name" value="HUPs"/>
    <property type="match status" value="1"/>
</dbReference>
<dbReference type="FunFam" id="3.40.50.620:FF:000021">
    <property type="entry name" value="Riboflavin biosynthesis protein"/>
    <property type="match status" value="1"/>
</dbReference>
<organism evidence="16 17">
    <name type="scientific">Capnocytophaga canimorsus</name>
    <dbReference type="NCBI Taxonomy" id="28188"/>
    <lineage>
        <taxon>Bacteria</taxon>
        <taxon>Pseudomonadati</taxon>
        <taxon>Bacteroidota</taxon>
        <taxon>Flavobacteriia</taxon>
        <taxon>Flavobacteriales</taxon>
        <taxon>Flavobacteriaceae</taxon>
        <taxon>Capnocytophaga</taxon>
    </lineage>
</organism>
<dbReference type="InterPro" id="IPR015865">
    <property type="entry name" value="Riboflavin_kinase_bac/euk"/>
</dbReference>
<dbReference type="GeneID" id="69579871"/>
<dbReference type="GO" id="GO:0003919">
    <property type="term" value="F:FMN adenylyltransferase activity"/>
    <property type="evidence" value="ECO:0007669"/>
    <property type="project" value="UniProtKB-UniRule"/>
</dbReference>
<dbReference type="NCBIfam" id="NF004160">
    <property type="entry name" value="PRK05627.1-3"/>
    <property type="match status" value="1"/>
</dbReference>
<dbReference type="NCBIfam" id="NF004162">
    <property type="entry name" value="PRK05627.1-5"/>
    <property type="match status" value="1"/>
</dbReference>
<dbReference type="GO" id="GO:0009231">
    <property type="term" value="P:riboflavin biosynthetic process"/>
    <property type="evidence" value="ECO:0007669"/>
    <property type="project" value="InterPro"/>
</dbReference>
<evidence type="ECO:0000256" key="1">
    <source>
        <dbReference type="ARBA" id="ARBA00002121"/>
    </source>
</evidence>
<proteinExistence type="inferred from homology"/>
<dbReference type="PANTHER" id="PTHR22749">
    <property type="entry name" value="RIBOFLAVIN KINASE/FMN ADENYLYLTRANSFERASE"/>
    <property type="match status" value="1"/>
</dbReference>
<comment type="function">
    <text evidence="1">Catalyzes the phosphorylation of riboflavin to FMN followed by the adenylation of FMN to FAD.</text>
</comment>
<dbReference type="AlphaFoldDB" id="A0A0B7HCP2"/>
<comment type="pathway">
    <text evidence="2 15">Cofactor biosynthesis; FAD biosynthesis; FAD from FMN: step 1/1.</text>
</comment>
<dbReference type="GO" id="GO:0009398">
    <property type="term" value="P:FMN biosynthetic process"/>
    <property type="evidence" value="ECO:0007669"/>
    <property type="project" value="UniProtKB-UniRule"/>
</dbReference>
<keyword evidence="11 15" id="KW-0067">ATP-binding</keyword>
<dbReference type="SUPFAM" id="SSF52374">
    <property type="entry name" value="Nucleotidylyl transferase"/>
    <property type="match status" value="1"/>
</dbReference>
<dbReference type="EC" id="2.7.1.26" evidence="15"/>
<dbReference type="NCBIfam" id="TIGR00083">
    <property type="entry name" value="ribF"/>
    <property type="match status" value="1"/>
</dbReference>
<dbReference type="InterPro" id="IPR015864">
    <property type="entry name" value="FAD_synthase"/>
</dbReference>
<dbReference type="PIRSF" id="PIRSF004491">
    <property type="entry name" value="FAD_Synth"/>
    <property type="match status" value="1"/>
</dbReference>
<reference evidence="16 17" key="1">
    <citation type="submission" date="2015-01" db="EMBL/GenBank/DDBJ databases">
        <authorList>
            <person name="Xiang T."/>
            <person name="Song Y."/>
            <person name="Huang L."/>
            <person name="Wang B."/>
            <person name="Wu P."/>
        </authorList>
    </citation>
    <scope>NUCLEOTIDE SEQUENCE [LARGE SCALE GENOMIC DNA]</scope>
    <source>
        <strain evidence="16 17">Cc12</strain>
    </source>
</reference>
<evidence type="ECO:0000256" key="12">
    <source>
        <dbReference type="ARBA" id="ARBA00023268"/>
    </source>
</evidence>
<evidence type="ECO:0000256" key="8">
    <source>
        <dbReference type="ARBA" id="ARBA00022741"/>
    </source>
</evidence>
<gene>
    <name evidence="16" type="ORF">CCAN12_620034</name>
</gene>
<accession>A0A0B7HCP2</accession>
<evidence type="ECO:0000313" key="17">
    <source>
        <dbReference type="Proteomes" id="UP000044026"/>
    </source>
</evidence>
<keyword evidence="12" id="KW-0511">Multifunctional enzyme</keyword>
<dbReference type="UniPathway" id="UPA00277">
    <property type="reaction ID" value="UER00407"/>
</dbReference>
<evidence type="ECO:0000256" key="14">
    <source>
        <dbReference type="ARBA" id="ARBA00049494"/>
    </source>
</evidence>
<dbReference type="Gene3D" id="2.40.30.30">
    <property type="entry name" value="Riboflavin kinase-like"/>
    <property type="match status" value="1"/>
</dbReference>
<evidence type="ECO:0000256" key="10">
    <source>
        <dbReference type="ARBA" id="ARBA00022827"/>
    </source>
</evidence>
<keyword evidence="4 15" id="KW-0285">Flavoprotein</keyword>
<dbReference type="PANTHER" id="PTHR22749:SF6">
    <property type="entry name" value="RIBOFLAVIN KINASE"/>
    <property type="match status" value="1"/>
</dbReference>
<dbReference type="GO" id="GO:0008531">
    <property type="term" value="F:riboflavin kinase activity"/>
    <property type="evidence" value="ECO:0007669"/>
    <property type="project" value="UniProtKB-UniRule"/>
</dbReference>
<comment type="pathway">
    <text evidence="3 15">Cofactor biosynthesis; FMN biosynthesis; FMN from riboflavin (ATP route): step 1/1.</text>
</comment>
<comment type="similarity">
    <text evidence="15">Belongs to the ribF family.</text>
</comment>
<evidence type="ECO:0000256" key="9">
    <source>
        <dbReference type="ARBA" id="ARBA00022777"/>
    </source>
</evidence>
<keyword evidence="10 15" id="KW-0274">FAD</keyword>
<dbReference type="Pfam" id="PF01687">
    <property type="entry name" value="Flavokinase"/>
    <property type="match status" value="1"/>
</dbReference>
<evidence type="ECO:0000256" key="5">
    <source>
        <dbReference type="ARBA" id="ARBA00022643"/>
    </source>
</evidence>
<dbReference type="EMBL" id="CDOE01000059">
    <property type="protein sequence ID" value="CEN35667.1"/>
    <property type="molecule type" value="Genomic_DNA"/>
</dbReference>
<dbReference type="Pfam" id="PF06574">
    <property type="entry name" value="FAD_syn"/>
    <property type="match status" value="1"/>
</dbReference>
<evidence type="ECO:0000256" key="15">
    <source>
        <dbReference type="PIRNR" id="PIRNR004491"/>
    </source>
</evidence>
<comment type="catalytic activity">
    <reaction evidence="14 15">
        <text>FMN + ATP + H(+) = FAD + diphosphate</text>
        <dbReference type="Rhea" id="RHEA:17237"/>
        <dbReference type="ChEBI" id="CHEBI:15378"/>
        <dbReference type="ChEBI" id="CHEBI:30616"/>
        <dbReference type="ChEBI" id="CHEBI:33019"/>
        <dbReference type="ChEBI" id="CHEBI:57692"/>
        <dbReference type="ChEBI" id="CHEBI:58210"/>
        <dbReference type="EC" id="2.7.7.2"/>
    </reaction>
</comment>
<dbReference type="InterPro" id="IPR023465">
    <property type="entry name" value="Riboflavin_kinase_dom_sf"/>
</dbReference>
<keyword evidence="6 15" id="KW-0808">Transferase</keyword>
<evidence type="ECO:0000256" key="3">
    <source>
        <dbReference type="ARBA" id="ARBA00005201"/>
    </source>
</evidence>
<dbReference type="InterPro" id="IPR014729">
    <property type="entry name" value="Rossmann-like_a/b/a_fold"/>
</dbReference>
<keyword evidence="8 15" id="KW-0547">Nucleotide-binding</keyword>
<dbReference type="FunFam" id="2.40.30.30:FF:000003">
    <property type="entry name" value="Riboflavin biosynthesis protein"/>
    <property type="match status" value="1"/>
</dbReference>
<dbReference type="EC" id="2.7.7.2" evidence="15"/>
<dbReference type="Proteomes" id="UP000044026">
    <property type="component" value="Unassembled WGS sequence"/>
</dbReference>
<evidence type="ECO:0000256" key="13">
    <source>
        <dbReference type="ARBA" id="ARBA00047880"/>
    </source>
</evidence>
<dbReference type="RefSeq" id="WP_041999932.1">
    <property type="nucleotide sequence ID" value="NZ_CP022382.1"/>
</dbReference>
<evidence type="ECO:0000256" key="11">
    <source>
        <dbReference type="ARBA" id="ARBA00022840"/>
    </source>
</evidence>
<evidence type="ECO:0000256" key="4">
    <source>
        <dbReference type="ARBA" id="ARBA00022630"/>
    </source>
</evidence>
<dbReference type="GO" id="GO:0006747">
    <property type="term" value="P:FAD biosynthetic process"/>
    <property type="evidence" value="ECO:0007669"/>
    <property type="project" value="UniProtKB-UniRule"/>
</dbReference>